<keyword evidence="1" id="KW-0677">Repeat</keyword>
<evidence type="ECO:0000313" key="3">
    <source>
        <dbReference type="EMBL" id="QHT73696.1"/>
    </source>
</evidence>
<dbReference type="Pfam" id="PF12796">
    <property type="entry name" value="Ank_2"/>
    <property type="match status" value="2"/>
</dbReference>
<dbReference type="SMART" id="SM00248">
    <property type="entry name" value="ANK"/>
    <property type="match status" value="6"/>
</dbReference>
<evidence type="ECO:0000256" key="1">
    <source>
        <dbReference type="ARBA" id="ARBA00022737"/>
    </source>
</evidence>
<proteinExistence type="predicted"/>
<dbReference type="AlphaFoldDB" id="A0A6C0H0C0"/>
<dbReference type="Gene3D" id="1.25.40.20">
    <property type="entry name" value="Ankyrin repeat-containing domain"/>
    <property type="match status" value="2"/>
</dbReference>
<sequence>MDYKLKYIKYKQKYIALKEQSNFVQSDSFKQKYNDLKEQYGGSRLDELITKLQAAPKFESYCDPVGFKQFQNECWNDSLLMPLCFSDALKDIIQPKLMKLSGKEIIELAFLCDRSYMMYAKYETTRNLYENFPSYIDTIKKRFNRLYITKDKLEDRSTDNDSSGCSVLGLSMFLPHGQKLKELGTENYDIVLLIRALSFAFLEEESYINYYYHYVYNEPDKVIPINEIRPFSVIINLNKKNDSGDSVMGHVVSFILCGGNHYIYDNDTGLKEFRWDIYLYKIYKESYKPIILLPKINFGLTKDSKYYDINLREKSEDQINQKITIDNFIFLNIKNGRDNFINDSKEFFIYTSIIYNDYELFVSYIDSSYINKDTLFAENNNLYHLLAYFKNNNKEFYNCLESIGTNINLQNIELYTPINYAVINENLNSVNLLKLITDINFNIPDNIGNTPLYNAVDKLNIDIVRSLLTCDIDINIPGNDNTSPFHLAIYKKKMDISKLLFNRGANLEIKDKDGNTVLLDIIKNIKDDNDYIDFADYLIDNGANLEIKDKDGNTVLLDIIKNIEDDNDYIDIANYLIDKGADINIKTKNNGTLLLILVIIYKSNRNPRLYNLIEKIYQKNKSLKDIENINKLCAISFANSKKIIDVISLFNS</sequence>
<dbReference type="PROSITE" id="PS50088">
    <property type="entry name" value="ANK_REPEAT"/>
    <property type="match status" value="2"/>
</dbReference>
<keyword evidence="2" id="KW-0040">ANK repeat</keyword>
<dbReference type="PROSITE" id="PS50297">
    <property type="entry name" value="ANK_REP_REGION"/>
    <property type="match status" value="1"/>
</dbReference>
<protein>
    <submittedName>
        <fullName evidence="3">Uncharacterized protein</fullName>
    </submittedName>
</protein>
<reference evidence="3" key="1">
    <citation type="journal article" date="2020" name="Nature">
        <title>Giant virus diversity and host interactions through global metagenomics.</title>
        <authorList>
            <person name="Schulz F."/>
            <person name="Roux S."/>
            <person name="Paez-Espino D."/>
            <person name="Jungbluth S."/>
            <person name="Walsh D.A."/>
            <person name="Denef V.J."/>
            <person name="McMahon K.D."/>
            <person name="Konstantinidis K.T."/>
            <person name="Eloe-Fadrosh E.A."/>
            <person name="Kyrpides N.C."/>
            <person name="Woyke T."/>
        </authorList>
    </citation>
    <scope>NUCLEOTIDE SEQUENCE</scope>
    <source>
        <strain evidence="3">GVMAG-M-3300023179-4</strain>
    </source>
</reference>
<name>A0A6C0H0C0_9ZZZZ</name>
<dbReference type="InterPro" id="IPR036770">
    <property type="entry name" value="Ankyrin_rpt-contain_sf"/>
</dbReference>
<dbReference type="PANTHER" id="PTHR24198:SF165">
    <property type="entry name" value="ANKYRIN REPEAT-CONTAINING PROTEIN-RELATED"/>
    <property type="match status" value="1"/>
</dbReference>
<dbReference type="SUPFAM" id="SSF48403">
    <property type="entry name" value="Ankyrin repeat"/>
    <property type="match status" value="1"/>
</dbReference>
<dbReference type="EMBL" id="MN739831">
    <property type="protein sequence ID" value="QHT73696.1"/>
    <property type="molecule type" value="Genomic_DNA"/>
</dbReference>
<dbReference type="InterPro" id="IPR002110">
    <property type="entry name" value="Ankyrin_rpt"/>
</dbReference>
<evidence type="ECO:0000256" key="2">
    <source>
        <dbReference type="ARBA" id="ARBA00023043"/>
    </source>
</evidence>
<accession>A0A6C0H0C0</accession>
<dbReference type="PANTHER" id="PTHR24198">
    <property type="entry name" value="ANKYRIN REPEAT AND PROTEIN KINASE DOMAIN-CONTAINING PROTEIN"/>
    <property type="match status" value="1"/>
</dbReference>
<organism evidence="3">
    <name type="scientific">viral metagenome</name>
    <dbReference type="NCBI Taxonomy" id="1070528"/>
    <lineage>
        <taxon>unclassified sequences</taxon>
        <taxon>metagenomes</taxon>
        <taxon>organismal metagenomes</taxon>
    </lineage>
</organism>